<proteinExistence type="predicted"/>
<reference evidence="2" key="1">
    <citation type="journal article" date="2015" name="Nature">
        <title>Complex archaea that bridge the gap between prokaryotes and eukaryotes.</title>
        <authorList>
            <person name="Spang A."/>
            <person name="Saw J.H."/>
            <person name="Jorgensen S.L."/>
            <person name="Zaremba-Niedzwiedzka K."/>
            <person name="Martijn J."/>
            <person name="Lind A.E."/>
            <person name="van Eijk R."/>
            <person name="Schleper C."/>
            <person name="Guy L."/>
            <person name="Ettema T.J."/>
        </authorList>
    </citation>
    <scope>NUCLEOTIDE SEQUENCE</scope>
</reference>
<comment type="caution">
    <text evidence="2">The sequence shown here is derived from an EMBL/GenBank/DDBJ whole genome shotgun (WGS) entry which is preliminary data.</text>
</comment>
<evidence type="ECO:0000313" key="2">
    <source>
        <dbReference type="EMBL" id="KKN55956.1"/>
    </source>
</evidence>
<keyword evidence="1" id="KW-0812">Transmembrane</keyword>
<dbReference type="AlphaFoldDB" id="A0A0F9U3S2"/>
<organism evidence="2">
    <name type="scientific">marine sediment metagenome</name>
    <dbReference type="NCBI Taxonomy" id="412755"/>
    <lineage>
        <taxon>unclassified sequences</taxon>
        <taxon>metagenomes</taxon>
        <taxon>ecological metagenomes</taxon>
    </lineage>
</organism>
<keyword evidence="1" id="KW-0472">Membrane</keyword>
<sequence>MRFGLILNVSSVLTVIYAVYLLFTDESLKWGIFMIVAALFLVLADLDDIQYDIKLIKDGDIPNRK</sequence>
<gene>
    <name evidence="2" type="ORF">LCGC14_0576980</name>
</gene>
<evidence type="ECO:0000256" key="1">
    <source>
        <dbReference type="SAM" id="Phobius"/>
    </source>
</evidence>
<feature type="transmembrane region" description="Helical" evidence="1">
    <location>
        <begin position="29"/>
        <end position="46"/>
    </location>
</feature>
<accession>A0A0F9U3S2</accession>
<keyword evidence="1" id="KW-1133">Transmembrane helix</keyword>
<feature type="transmembrane region" description="Helical" evidence="1">
    <location>
        <begin position="5"/>
        <end position="23"/>
    </location>
</feature>
<name>A0A0F9U3S2_9ZZZZ</name>
<protein>
    <submittedName>
        <fullName evidence="2">Uncharacterized protein</fullName>
    </submittedName>
</protein>
<dbReference type="EMBL" id="LAZR01000864">
    <property type="protein sequence ID" value="KKN55956.1"/>
    <property type="molecule type" value="Genomic_DNA"/>
</dbReference>